<feature type="active site" description="Charge relay system" evidence="5">
    <location>
        <position position="408"/>
    </location>
</feature>
<evidence type="ECO:0000256" key="1">
    <source>
        <dbReference type="ARBA" id="ARBA00011073"/>
    </source>
</evidence>
<feature type="active site" description="Charge relay system" evidence="5">
    <location>
        <position position="230"/>
    </location>
</feature>
<dbReference type="PROSITE" id="PS00136">
    <property type="entry name" value="SUBTILASE_ASP"/>
    <property type="match status" value="1"/>
</dbReference>
<dbReference type="Pfam" id="PF04151">
    <property type="entry name" value="PPC"/>
    <property type="match status" value="1"/>
</dbReference>
<evidence type="ECO:0000256" key="2">
    <source>
        <dbReference type="ARBA" id="ARBA00022670"/>
    </source>
</evidence>
<evidence type="ECO:0000256" key="4">
    <source>
        <dbReference type="ARBA" id="ARBA00022825"/>
    </source>
</evidence>
<feature type="domain" description="Peptidase S8/S53" evidence="8">
    <location>
        <begin position="221"/>
        <end position="653"/>
    </location>
</feature>
<evidence type="ECO:0000256" key="5">
    <source>
        <dbReference type="PROSITE-ProRule" id="PRU01240"/>
    </source>
</evidence>
<comment type="caution">
    <text evidence="10">The sequence shown here is derived from an EMBL/GenBank/DDBJ whole genome shotgun (WGS) entry which is preliminary data.</text>
</comment>
<dbReference type="InterPro" id="IPR036852">
    <property type="entry name" value="Peptidase_S8/S53_dom_sf"/>
</dbReference>
<keyword evidence="11" id="KW-1185">Reference proteome</keyword>
<gene>
    <name evidence="10" type="ORF">GCM10023153_17760</name>
</gene>
<comment type="similarity">
    <text evidence="1 5 6">Belongs to the peptidase S8 family.</text>
</comment>
<protein>
    <submittedName>
        <fullName evidence="10">S8 family serine peptidase</fullName>
    </submittedName>
</protein>
<dbReference type="PANTHER" id="PTHR43806">
    <property type="entry name" value="PEPTIDASE S8"/>
    <property type="match status" value="1"/>
</dbReference>
<evidence type="ECO:0000259" key="8">
    <source>
        <dbReference type="Pfam" id="PF00082"/>
    </source>
</evidence>
<reference evidence="11" key="1">
    <citation type="journal article" date="2019" name="Int. J. Syst. Evol. Microbiol.">
        <title>The Global Catalogue of Microorganisms (GCM) 10K type strain sequencing project: providing services to taxonomists for standard genome sequencing and annotation.</title>
        <authorList>
            <consortium name="The Broad Institute Genomics Platform"/>
            <consortium name="The Broad Institute Genome Sequencing Center for Infectious Disease"/>
            <person name="Wu L."/>
            <person name="Ma J."/>
        </authorList>
    </citation>
    <scope>NUCLEOTIDE SEQUENCE [LARGE SCALE GENOMIC DNA]</scope>
    <source>
        <strain evidence="11">JCM 17738</strain>
    </source>
</reference>
<dbReference type="InterPro" id="IPR022398">
    <property type="entry name" value="Peptidase_S8_His-AS"/>
</dbReference>
<name>A0ABP8JTQ6_9MICO</name>
<dbReference type="SUPFAM" id="SSF52743">
    <property type="entry name" value="Subtilisin-like"/>
    <property type="match status" value="1"/>
</dbReference>
<keyword evidence="3 5" id="KW-0378">Hydrolase</keyword>
<proteinExistence type="inferred from homology"/>
<dbReference type="InterPro" id="IPR007280">
    <property type="entry name" value="Peptidase_C_arc/bac"/>
</dbReference>
<feature type="domain" description="Peptidase C-terminal archaeal/bacterial" evidence="9">
    <location>
        <begin position="972"/>
        <end position="1037"/>
    </location>
</feature>
<evidence type="ECO:0000313" key="11">
    <source>
        <dbReference type="Proteomes" id="UP001500390"/>
    </source>
</evidence>
<dbReference type="PROSITE" id="PS00138">
    <property type="entry name" value="SUBTILASE_SER"/>
    <property type="match status" value="1"/>
</dbReference>
<feature type="region of interest" description="Disordered" evidence="7">
    <location>
        <begin position="172"/>
        <end position="199"/>
    </location>
</feature>
<dbReference type="PRINTS" id="PR00723">
    <property type="entry name" value="SUBTILISIN"/>
</dbReference>
<dbReference type="EMBL" id="BAABFX010000026">
    <property type="protein sequence ID" value="GAA4395612.1"/>
    <property type="molecule type" value="Genomic_DNA"/>
</dbReference>
<evidence type="ECO:0000259" key="9">
    <source>
        <dbReference type="Pfam" id="PF04151"/>
    </source>
</evidence>
<organism evidence="10 11">
    <name type="scientific">Ornithinibacter aureus</name>
    <dbReference type="NCBI Taxonomy" id="622664"/>
    <lineage>
        <taxon>Bacteria</taxon>
        <taxon>Bacillati</taxon>
        <taxon>Actinomycetota</taxon>
        <taxon>Actinomycetes</taxon>
        <taxon>Micrococcales</taxon>
        <taxon>Intrasporangiaceae</taxon>
        <taxon>Ornithinibacter</taxon>
    </lineage>
</organism>
<dbReference type="InterPro" id="IPR050131">
    <property type="entry name" value="Peptidase_S8_subtilisin-like"/>
</dbReference>
<keyword evidence="4 5" id="KW-0720">Serine protease</keyword>
<evidence type="ECO:0000256" key="7">
    <source>
        <dbReference type="SAM" id="MobiDB-lite"/>
    </source>
</evidence>
<keyword evidence="2 5" id="KW-0645">Protease</keyword>
<dbReference type="PROSITE" id="PS51892">
    <property type="entry name" value="SUBTILASE"/>
    <property type="match status" value="1"/>
</dbReference>
<dbReference type="Proteomes" id="UP001500390">
    <property type="component" value="Unassembled WGS sequence"/>
</dbReference>
<dbReference type="Gene3D" id="3.40.50.200">
    <property type="entry name" value="Peptidase S8/S53 domain"/>
    <property type="match status" value="2"/>
</dbReference>
<evidence type="ECO:0000256" key="6">
    <source>
        <dbReference type="RuleBase" id="RU003355"/>
    </source>
</evidence>
<feature type="region of interest" description="Disordered" evidence="7">
    <location>
        <begin position="1"/>
        <end position="30"/>
    </location>
</feature>
<sequence>MVHCARTNRPGGSLTTLPDRMRHMSRRSTQPARTALAALAAAALAAGLVSTTATSAGAAEPEPRAKVTAPKANADKGTLKKKASKDKLGQHDRQLLEKARSKGEKRVTILLATEKGATKGVAASVKANGGFTGMTNDRIGYVRATVPTSAVEKVAGLAKVLAVDLNESIPLPDPTVESSGRAGATASVDAPGPSTPEVNPYMPTNEIGSVDFRTAHPTWDGRGVTIGVIDSGVDLDHPALQTTTTGERKIVDWVTATDPLFDGDGTWRAMLTDVTGPEASYASSTWTLPSSGSYKINRFSESITAASEPGGDVNRDGDTTDRFGVLFDPATNDIWVDANQNFTFEASEKMRPYKENFDIGHFGTDNPATDVVERMPFVVEYRKGVDVTPAGLPGTADFVNIGIVEDAHGSHVAGIAAGNSLFGGAVDGQAPGAKVVSSRACTWGGGCTAAALTDGMVDLVANRGVDVVNMSIGGLPALNDGNNARARLYDALIDEYGVQLFISAGNSGAGINTIGDPSVATSVVSVASSVSKETWLSNYGSVVSTPLTLHNYSSRGPREDGGFKPNVMAPGSAVSSVPQWLEQPGVAETGYTLPVGYAMFNGTSMASPQAAGGAALLLSAGFATGTPITPAQLRESMYTTADFVKGVEAVSQGNGQIDVPASWKLLKTKPATRTFTTDAPVCTPISDFLATPDRGTGVYNRCAAGEGGHKVGQSKTYTVKVTRTSGASGAVAHRVRLIGNDGTFTVPSAASLRLDRARAITVVAKPRTAGLHSAILVVDDPRTGVVDHRVMLAVVASEDLKKPSYSLTKTSEVERNLVKRHFVTVPEGTKALQVNLGGIATNSQVRWVAFNPYGVPVDPTATTQCYTNFPGSSCNANSRAYSNPIPGVWELIVESRRTSPFLENPYRLTAAAQGVTVDPAIQTVAAPIGEATPVSWTVRNDFGPVTVTPKGGNLGSAVSQRPSIADAASEEFEVEVPAGAQRLDVSIGNPSDLSADLDLSVYNAAGALVGQDADGDSDESVSLANPAAGTYTVVVDGYSVPAGTTEYDYLDVFFSSALGTLTVPGTALTLDGGQSATVTGSLTATAPAAAGRQLFGEMNVVTAAGAVLGTGSVLVSAP</sequence>
<evidence type="ECO:0000256" key="3">
    <source>
        <dbReference type="ARBA" id="ARBA00022801"/>
    </source>
</evidence>
<evidence type="ECO:0000313" key="10">
    <source>
        <dbReference type="EMBL" id="GAA4395612.1"/>
    </source>
</evidence>
<feature type="region of interest" description="Disordered" evidence="7">
    <location>
        <begin position="54"/>
        <end position="90"/>
    </location>
</feature>
<dbReference type="PROSITE" id="PS00137">
    <property type="entry name" value="SUBTILASE_HIS"/>
    <property type="match status" value="1"/>
</dbReference>
<dbReference type="InterPro" id="IPR023827">
    <property type="entry name" value="Peptidase_S8_Asp-AS"/>
</dbReference>
<dbReference type="Gene3D" id="2.60.120.380">
    <property type="match status" value="1"/>
</dbReference>
<dbReference type="InterPro" id="IPR015500">
    <property type="entry name" value="Peptidase_S8_subtilisin-rel"/>
</dbReference>
<dbReference type="Pfam" id="PF00082">
    <property type="entry name" value="Peptidase_S8"/>
    <property type="match status" value="1"/>
</dbReference>
<accession>A0ABP8JTQ6</accession>
<feature type="active site" description="Charge relay system" evidence="5">
    <location>
        <position position="604"/>
    </location>
</feature>
<dbReference type="InterPro" id="IPR000209">
    <property type="entry name" value="Peptidase_S8/S53_dom"/>
</dbReference>
<dbReference type="InterPro" id="IPR023828">
    <property type="entry name" value="Peptidase_S8_Ser-AS"/>
</dbReference>
<dbReference type="PANTHER" id="PTHR43806:SF11">
    <property type="entry name" value="CEREVISIN-RELATED"/>
    <property type="match status" value="1"/>
</dbReference>